<dbReference type="RefSeq" id="WP_078807564.1">
    <property type="nucleotide sequence ID" value="NZ_FUXI01000018.1"/>
</dbReference>
<feature type="signal peptide" evidence="1">
    <location>
        <begin position="1"/>
        <end position="28"/>
    </location>
</feature>
<dbReference type="Proteomes" id="UP000190328">
    <property type="component" value="Unassembled WGS sequence"/>
</dbReference>
<dbReference type="AlphaFoldDB" id="A0A1T4P3K7"/>
<name>A0A1T4P3K7_9ENTE</name>
<accession>A0A1T4P3K7</accession>
<dbReference type="EMBL" id="FUXI01000018">
    <property type="protein sequence ID" value="SJZ86039.1"/>
    <property type="molecule type" value="Genomic_DNA"/>
</dbReference>
<protein>
    <submittedName>
        <fullName evidence="2">Uncharacterized protein</fullName>
    </submittedName>
</protein>
<organism evidence="2 3">
    <name type="scientific">Pilibacter termitis</name>
    <dbReference type="NCBI Taxonomy" id="263852"/>
    <lineage>
        <taxon>Bacteria</taxon>
        <taxon>Bacillati</taxon>
        <taxon>Bacillota</taxon>
        <taxon>Bacilli</taxon>
        <taxon>Lactobacillales</taxon>
        <taxon>Enterococcaceae</taxon>
        <taxon>Pilibacter</taxon>
    </lineage>
</organism>
<dbReference type="OrthoDB" id="2224554at2"/>
<reference evidence="2 3" key="1">
    <citation type="submission" date="2017-02" db="EMBL/GenBank/DDBJ databases">
        <authorList>
            <person name="Peterson S.W."/>
        </authorList>
    </citation>
    <scope>NUCLEOTIDE SEQUENCE [LARGE SCALE GENOMIC DNA]</scope>
    <source>
        <strain evidence="2 3">ATCC BAA-1030</strain>
    </source>
</reference>
<evidence type="ECO:0000256" key="1">
    <source>
        <dbReference type="SAM" id="SignalP"/>
    </source>
</evidence>
<keyword evidence="3" id="KW-1185">Reference proteome</keyword>
<keyword evidence="1" id="KW-0732">Signal</keyword>
<evidence type="ECO:0000313" key="3">
    <source>
        <dbReference type="Proteomes" id="UP000190328"/>
    </source>
</evidence>
<feature type="chain" id="PRO_5038949738" evidence="1">
    <location>
        <begin position="29"/>
        <end position="256"/>
    </location>
</feature>
<sequence length="256" mass="28362">MKNLKKKMIAGMIVVANMCALTVPTAFSVVNAKEIEISSKQSVDKKIEQALQTFGFQEETSQYLKKEGSFSEYKGVNLEQTNFDEKKMNAKEKKFFHQLVVEEAEKSLKRTGKLFVTKKELQNEGDNIKRLLFTMGSGKKSPIQARWFRLMSVNTLAACINILIGGLVFMFTGGAGTSIVTAVKKKGLKVVSKWIKDNLLGKIKNKLLALGISGGLITGIARLIDTIAKALNPGLLIARWIDSIDRKRNNGYIEVG</sequence>
<gene>
    <name evidence="2" type="ORF">SAMN02745116_01632</name>
</gene>
<evidence type="ECO:0000313" key="2">
    <source>
        <dbReference type="EMBL" id="SJZ86039.1"/>
    </source>
</evidence>
<proteinExistence type="predicted"/>